<dbReference type="GO" id="GO:0005829">
    <property type="term" value="C:cytosol"/>
    <property type="evidence" value="ECO:0007669"/>
    <property type="project" value="TreeGrafter"/>
</dbReference>
<evidence type="ECO:0000256" key="3">
    <source>
        <dbReference type="ARBA" id="ARBA00009595"/>
    </source>
</evidence>
<evidence type="ECO:0000256" key="7">
    <source>
        <dbReference type="ARBA" id="ARBA00022842"/>
    </source>
</evidence>
<name>A0A6A8MFM7_9LACO</name>
<evidence type="ECO:0000313" key="12">
    <source>
        <dbReference type="Proteomes" id="UP000438120"/>
    </source>
</evidence>
<dbReference type="Proteomes" id="UP000438120">
    <property type="component" value="Unassembled WGS sequence"/>
</dbReference>
<evidence type="ECO:0000256" key="4">
    <source>
        <dbReference type="ARBA" id="ARBA00012381"/>
    </source>
</evidence>
<organism evidence="11 12">
    <name type="scientific">Lactobacillus porci</name>
    <dbReference type="NCBI Taxonomy" id="2012477"/>
    <lineage>
        <taxon>Bacteria</taxon>
        <taxon>Bacillati</taxon>
        <taxon>Bacillota</taxon>
        <taxon>Bacilli</taxon>
        <taxon>Lactobacillales</taxon>
        <taxon>Lactobacillaceae</taxon>
        <taxon>Lactobacillus</taxon>
    </lineage>
</organism>
<dbReference type="OrthoDB" id="9800077at2"/>
<accession>A0A6A8MFM7</accession>
<reference evidence="11 12" key="1">
    <citation type="submission" date="2019-08" db="EMBL/GenBank/DDBJ databases">
        <title>In-depth cultivation of the pig gut microbiome towards novel bacterial diversity and tailored functional studies.</title>
        <authorList>
            <person name="Wylensek D."/>
            <person name="Hitch T.C.A."/>
            <person name="Clavel T."/>
        </authorList>
    </citation>
    <scope>NUCLEOTIDE SEQUENCE [LARGE SCALE GENOMIC DNA]</scope>
    <source>
        <strain evidence="11 12">Bifido-178-WT-2B</strain>
    </source>
</reference>
<evidence type="ECO:0000256" key="2">
    <source>
        <dbReference type="ARBA" id="ARBA00001947"/>
    </source>
</evidence>
<keyword evidence="6" id="KW-0378">Hydrolase</keyword>
<feature type="domain" description="Nudix hydrolase" evidence="10">
    <location>
        <begin position="38"/>
        <end position="162"/>
    </location>
</feature>
<dbReference type="Pfam" id="PF00293">
    <property type="entry name" value="NUDIX"/>
    <property type="match status" value="1"/>
</dbReference>
<dbReference type="InterPro" id="IPR050241">
    <property type="entry name" value="NAD-cap_RNA_hydrolase_NudC"/>
</dbReference>
<evidence type="ECO:0000259" key="10">
    <source>
        <dbReference type="PROSITE" id="PS51462"/>
    </source>
</evidence>
<dbReference type="InterPro" id="IPR015797">
    <property type="entry name" value="NUDIX_hydrolase-like_dom_sf"/>
</dbReference>
<dbReference type="EMBL" id="VUMX01000025">
    <property type="protein sequence ID" value="MST87628.1"/>
    <property type="molecule type" value="Genomic_DNA"/>
</dbReference>
<dbReference type="EC" id="3.6.1.22" evidence="4"/>
<evidence type="ECO:0000256" key="5">
    <source>
        <dbReference type="ARBA" id="ARBA00022723"/>
    </source>
</evidence>
<dbReference type="InterPro" id="IPR000086">
    <property type="entry name" value="NUDIX_hydrolase_dom"/>
</dbReference>
<comment type="caution">
    <text evidence="11">The sequence shown here is derived from an EMBL/GenBank/DDBJ whole genome shotgun (WGS) entry which is preliminary data.</text>
</comment>
<comment type="cofactor">
    <cofactor evidence="1">
        <name>Mg(2+)</name>
        <dbReference type="ChEBI" id="CHEBI:18420"/>
    </cofactor>
</comment>
<dbReference type="InterPro" id="IPR020084">
    <property type="entry name" value="NUDIX_hydrolase_CS"/>
</dbReference>
<dbReference type="GO" id="GO:0046872">
    <property type="term" value="F:metal ion binding"/>
    <property type="evidence" value="ECO:0007669"/>
    <property type="project" value="UniProtKB-KW"/>
</dbReference>
<protein>
    <recommendedName>
        <fullName evidence="4">NAD(+) diphosphatase</fullName>
        <ecNumber evidence="4">3.6.1.22</ecNumber>
    </recommendedName>
</protein>
<dbReference type="RefSeq" id="WP_154549232.1">
    <property type="nucleotide sequence ID" value="NZ_VUMX01000025.1"/>
</dbReference>
<dbReference type="PANTHER" id="PTHR42904">
    <property type="entry name" value="NUDIX HYDROLASE, NUDC SUBFAMILY"/>
    <property type="match status" value="1"/>
</dbReference>
<keyword evidence="5" id="KW-0479">Metal-binding</keyword>
<comment type="catalytic activity">
    <reaction evidence="9">
        <text>a 5'-end NAD(+)-phospho-ribonucleoside in mRNA + H2O = a 5'-end phospho-adenosine-phospho-ribonucleoside in mRNA + beta-nicotinamide D-ribonucleotide + 2 H(+)</text>
        <dbReference type="Rhea" id="RHEA:60876"/>
        <dbReference type="Rhea" id="RHEA-COMP:15698"/>
        <dbReference type="Rhea" id="RHEA-COMP:15719"/>
        <dbReference type="ChEBI" id="CHEBI:14649"/>
        <dbReference type="ChEBI" id="CHEBI:15377"/>
        <dbReference type="ChEBI" id="CHEBI:15378"/>
        <dbReference type="ChEBI" id="CHEBI:144029"/>
        <dbReference type="ChEBI" id="CHEBI:144051"/>
    </reaction>
    <physiologicalReaction direction="left-to-right" evidence="9">
        <dbReference type="Rhea" id="RHEA:60877"/>
    </physiologicalReaction>
</comment>
<dbReference type="PROSITE" id="PS00893">
    <property type="entry name" value="NUDIX_BOX"/>
    <property type="match status" value="1"/>
</dbReference>
<dbReference type="GO" id="GO:0035529">
    <property type="term" value="F:NADH pyrophosphatase activity"/>
    <property type="evidence" value="ECO:0007669"/>
    <property type="project" value="TreeGrafter"/>
</dbReference>
<keyword evidence="7" id="KW-0460">Magnesium</keyword>
<evidence type="ECO:0000256" key="1">
    <source>
        <dbReference type="ARBA" id="ARBA00001946"/>
    </source>
</evidence>
<proteinExistence type="inferred from homology"/>
<evidence type="ECO:0000256" key="9">
    <source>
        <dbReference type="ARBA" id="ARBA00023679"/>
    </source>
</evidence>
<evidence type="ECO:0000313" key="11">
    <source>
        <dbReference type="EMBL" id="MST87628.1"/>
    </source>
</evidence>
<dbReference type="AlphaFoldDB" id="A0A6A8MFM7"/>
<dbReference type="SUPFAM" id="SSF55811">
    <property type="entry name" value="Nudix"/>
    <property type="match status" value="1"/>
</dbReference>
<dbReference type="InterPro" id="IPR049734">
    <property type="entry name" value="NudC-like_C"/>
</dbReference>
<dbReference type="GO" id="GO:0019677">
    <property type="term" value="P:NAD+ catabolic process"/>
    <property type="evidence" value="ECO:0007669"/>
    <property type="project" value="TreeGrafter"/>
</dbReference>
<dbReference type="GO" id="GO:0006742">
    <property type="term" value="P:NADP+ catabolic process"/>
    <property type="evidence" value="ECO:0007669"/>
    <property type="project" value="TreeGrafter"/>
</dbReference>
<keyword evidence="12" id="KW-1185">Reference proteome</keyword>
<dbReference type="PANTHER" id="PTHR42904:SF6">
    <property type="entry name" value="NAD-CAPPED RNA HYDROLASE NUDT12"/>
    <property type="match status" value="1"/>
</dbReference>
<gene>
    <name evidence="11" type="ORF">FYJ62_08350</name>
</gene>
<keyword evidence="8" id="KW-0520">NAD</keyword>
<comment type="similarity">
    <text evidence="3">Belongs to the Nudix hydrolase family. NudC subfamily.</text>
</comment>
<sequence>MFELNYCPQCGSKLEKKFLKNEGEIPYCKQCADFRFPIFSTAVSMIVMNEQHDRVILIKQYGRDSYILVAGYVNKGEDAEAACARELLEELHLHAKSLSFNRTHYFAPSNTLMLNFTVTVDEQEVVQANEEVDAWQWMSVPEARASIRPNSLAQQFLEGSLTGEYHFSKQNQAIQPPKN</sequence>
<evidence type="ECO:0000256" key="6">
    <source>
        <dbReference type="ARBA" id="ARBA00022801"/>
    </source>
</evidence>
<dbReference type="CDD" id="cd03429">
    <property type="entry name" value="NUDIX_NADH_pyrophosphatase_Nudt13"/>
    <property type="match status" value="1"/>
</dbReference>
<comment type="cofactor">
    <cofactor evidence="2">
        <name>Zn(2+)</name>
        <dbReference type="ChEBI" id="CHEBI:29105"/>
    </cofactor>
</comment>
<dbReference type="PROSITE" id="PS51462">
    <property type="entry name" value="NUDIX"/>
    <property type="match status" value="1"/>
</dbReference>
<evidence type="ECO:0000256" key="8">
    <source>
        <dbReference type="ARBA" id="ARBA00023027"/>
    </source>
</evidence>
<dbReference type="Gene3D" id="3.90.79.10">
    <property type="entry name" value="Nucleoside Triphosphate Pyrophosphohydrolase"/>
    <property type="match status" value="1"/>
</dbReference>